<evidence type="ECO:0000259" key="13">
    <source>
        <dbReference type="PROSITE" id="PS50929"/>
    </source>
</evidence>
<feature type="domain" description="ABC transmembrane type-1" evidence="13">
    <location>
        <begin position="873"/>
        <end position="1148"/>
    </location>
</feature>
<feature type="transmembrane region" description="Helical" evidence="11">
    <location>
        <begin position="867"/>
        <end position="889"/>
    </location>
</feature>
<dbReference type="InterPro" id="IPR003593">
    <property type="entry name" value="AAA+_ATPase"/>
</dbReference>
<dbReference type="InterPro" id="IPR036640">
    <property type="entry name" value="ABC1_TM_sf"/>
</dbReference>
<evidence type="ECO:0000313" key="14">
    <source>
        <dbReference type="EMBL" id="CCM01415.1"/>
    </source>
</evidence>
<evidence type="ECO:0000256" key="8">
    <source>
        <dbReference type="ARBA" id="ARBA00023026"/>
    </source>
</evidence>
<dbReference type="GeneID" id="24096326"/>
<feature type="transmembrane region" description="Helical" evidence="11">
    <location>
        <begin position="1091"/>
        <end position="1111"/>
    </location>
</feature>
<dbReference type="PROSITE" id="PS50893">
    <property type="entry name" value="ABC_TRANSPORTER_2"/>
    <property type="match status" value="2"/>
</dbReference>
<comment type="subcellular location">
    <subcellularLocation>
        <location evidence="1">Membrane</location>
        <topology evidence="1">Multi-pass membrane protein</topology>
    </subcellularLocation>
</comment>
<evidence type="ECO:0000256" key="11">
    <source>
        <dbReference type="SAM" id="Phobius"/>
    </source>
</evidence>
<dbReference type="SUPFAM" id="SSF90123">
    <property type="entry name" value="ABC transporter transmembrane region"/>
    <property type="match status" value="2"/>
</dbReference>
<dbReference type="FunFam" id="1.20.1560.10:FF:000061">
    <property type="entry name" value="ATP-binding cassette transporter YOR1"/>
    <property type="match status" value="1"/>
</dbReference>
<dbReference type="Gene3D" id="3.40.50.300">
    <property type="entry name" value="P-loop containing nucleotide triphosphate hydrolases"/>
    <property type="match status" value="2"/>
</dbReference>
<dbReference type="OrthoDB" id="6500128at2759"/>
<evidence type="ECO:0000313" key="15">
    <source>
        <dbReference type="Proteomes" id="UP000006352"/>
    </source>
</evidence>
<protein>
    <recommendedName>
        <fullName evidence="16">ABC protein</fullName>
    </recommendedName>
</protein>
<evidence type="ECO:0000256" key="7">
    <source>
        <dbReference type="ARBA" id="ARBA00022989"/>
    </source>
</evidence>
<feature type="transmembrane region" description="Helical" evidence="11">
    <location>
        <begin position="357"/>
        <end position="379"/>
    </location>
</feature>
<comment type="similarity">
    <text evidence="2">Belongs to the ABC transporter superfamily. ABCC family. Conjugate transporter (TC 3.A.1.208) subfamily.</text>
</comment>
<evidence type="ECO:0000256" key="5">
    <source>
        <dbReference type="ARBA" id="ARBA00022741"/>
    </source>
</evidence>
<evidence type="ECO:0000259" key="12">
    <source>
        <dbReference type="PROSITE" id="PS50893"/>
    </source>
</evidence>
<dbReference type="GO" id="GO:0140359">
    <property type="term" value="F:ABC-type transporter activity"/>
    <property type="evidence" value="ECO:0007669"/>
    <property type="project" value="InterPro"/>
</dbReference>
<evidence type="ECO:0000256" key="1">
    <source>
        <dbReference type="ARBA" id="ARBA00004141"/>
    </source>
</evidence>
<evidence type="ECO:0000256" key="6">
    <source>
        <dbReference type="ARBA" id="ARBA00022840"/>
    </source>
</evidence>
<sequence>MDEKLKTVSETSSIIEAAEILEKDITPEADLEKGDLQEEKDNSHEQTHRSRKLDFDRGEEHVKFRRHWWQLWIPKDPPPPAPESLSDASIIPIVYASIFSILTYNWINPIMMLGYQRTLQATDLWKMDETREAGVLSAKLDAAWDIRVKKADEWNARLVSGEIKPGLWLRVKWFFKALCTGSRYRKRRTELEKQWREHDGKQEASIAWALNDVFGWTFWTGGAFKVIGDTAQLMGPVIVRTIIEYSDSRMAARAAGTPVEGLGRGVGMAIGLFCTTVTTSVCQHQFFWRSMTTGMLARAALIGSIYKRGVALTGKARTEFPNAKLVTHISTDVSRVDACAQWFHATWTAPIQVTVCLVILLVELGPSALAGFSLFLLLIPIQERVMSFQFGIGKKTLVWTDKRSKLILEVLGAMRVVKYFSYELPFLKRIGDMRKMELKGIRKIQFARSANIASAFSVPVLAATLSFVTYTSTKNSFNVAIIFSSLSLFNLLRQPLMFLPRALSATTDAQNALERLKVLFHAELSTGDAFITDPQQEPALLVQDATFEWEESTTGKEAAQNAKATGKMTASAREHEHAAPFQVKDVNVNVPRGTLVAVVGSVGSGKSSLLQGLIGEMRKVKGHVSFGGKVAYCSQTAWIQNASLKENILFGRPFNQDRYWKAIADASLLPDLEVLPDGDLTEIGEKGINLSGGQKQRVNIARALYYNADVVIFDDPLSAVDAHVGKALFADAILGALRGRGKTIILVTHALHFLSQCDYIYTMKNGRIEEQGTFNELVDNGCEFSRLIKEFGGTTSQEEEAIEEQAADTPKGQSVTAINETRIKLESAKRAVAGTGKLEGRLIVPEKRMTGSVSWRMYGEYLKAGKGFITFPLLLLLIAFMQGCTIMNSYTLIWWEANRWDKPNSVYQIMYACLGIGQALFTFAVGATMDVMGFLVSHNLHHHAIRNIFYAPMTYFDTTPTGRILSIFGKDIENIDNQLPVSMRLFVLTIANVVGSVTIITVLEHYFIIAVVAIAFGYNYFAAFYRSSARELKRIDAMLRSILYAHFAESLSGLPTIRSYGEINRFLKDNEYYVDLEDRAGIITVTNQRWLAIRLDFLGGLLIFIVAMLAISDVSGINPAQIGLVLTYSTALVQLCGMVTRQSAEVETYMSSVERVIEYSRDGRIEQEAPHEIKSHKPATEWPAQGAIEFKDVVMRYRSGLPFVLKGLSMNVKGGEKIGVVGRTGAGKSTLMLALFRIVELHLGSITIDGIDIAKIGLKDLRSKISIIPQDPLLFSGTIRSNLDPFSQYTDAHLWDALRRSFLVDSSSTKPESDSDEPHSPTGRFNLETPVESEGANLSVGERSLLSLARALVKDSQVVVLDEATASVDLETDSKIQQTIQTQFSHKTLLCIAHRLRTIISYDRILVLDAGQIAEFDTPLNLFDVPDGIFRGMCERSGITAAEIEKAALRARGGTGVAGLVENSIMQAASL</sequence>
<proteinExistence type="inferred from homology"/>
<keyword evidence="8" id="KW-0843">Virulence</keyword>
<dbReference type="SUPFAM" id="SSF52540">
    <property type="entry name" value="P-loop containing nucleoside triphosphate hydrolases"/>
    <property type="match status" value="2"/>
</dbReference>
<name>J4GNH8_9APHY</name>
<dbReference type="Gene3D" id="1.20.1560.10">
    <property type="entry name" value="ABC transporter type 1, transmembrane domain"/>
    <property type="match status" value="2"/>
</dbReference>
<reference evidence="14 15" key="1">
    <citation type="journal article" date="2012" name="Appl. Environ. Microbiol.">
        <title>Short-read sequencing for genomic analysis of the brown rot fungus Fibroporia radiculosa.</title>
        <authorList>
            <person name="Tang J.D."/>
            <person name="Perkins A.D."/>
            <person name="Sonstegard T.S."/>
            <person name="Schroeder S.G."/>
            <person name="Burgess S.C."/>
            <person name="Diehl S.V."/>
        </authorList>
    </citation>
    <scope>NUCLEOTIDE SEQUENCE [LARGE SCALE GENOMIC DNA]</scope>
    <source>
        <strain evidence="14 15">TFFH 294</strain>
    </source>
</reference>
<feature type="region of interest" description="Disordered" evidence="10">
    <location>
        <begin position="25"/>
        <end position="54"/>
    </location>
</feature>
<feature type="region of interest" description="Disordered" evidence="10">
    <location>
        <begin position="1306"/>
        <end position="1333"/>
    </location>
</feature>
<dbReference type="CDD" id="cd03244">
    <property type="entry name" value="ABCC_MRP_domain2"/>
    <property type="match status" value="1"/>
</dbReference>
<dbReference type="PANTHER" id="PTHR24223:SF456">
    <property type="entry name" value="MULTIDRUG RESISTANCE-ASSOCIATED PROTEIN LETHAL(2)03659"/>
    <property type="match status" value="1"/>
</dbReference>
<feature type="domain" description="ABC transmembrane type-1" evidence="13">
    <location>
        <begin position="219"/>
        <end position="508"/>
    </location>
</feature>
<dbReference type="STRING" id="599839.J4GNH8"/>
<evidence type="ECO:0000256" key="9">
    <source>
        <dbReference type="ARBA" id="ARBA00023136"/>
    </source>
</evidence>
<dbReference type="InterPro" id="IPR017871">
    <property type="entry name" value="ABC_transporter-like_CS"/>
</dbReference>
<dbReference type="FunFam" id="3.40.50.300:FF:000565">
    <property type="entry name" value="ABC bile acid transporter"/>
    <property type="match status" value="1"/>
</dbReference>
<keyword evidence="9 11" id="KW-0472">Membrane</keyword>
<keyword evidence="3" id="KW-0813">Transport</keyword>
<keyword evidence="5" id="KW-0547">Nucleotide-binding</keyword>
<dbReference type="CDD" id="cd18606">
    <property type="entry name" value="ABC_6TM_YOR1_D2_like"/>
    <property type="match status" value="1"/>
</dbReference>
<feature type="transmembrane region" description="Helical" evidence="11">
    <location>
        <begin position="909"/>
        <end position="936"/>
    </location>
</feature>
<dbReference type="InterPro" id="IPR003439">
    <property type="entry name" value="ABC_transporter-like_ATP-bd"/>
</dbReference>
<dbReference type="PANTHER" id="PTHR24223">
    <property type="entry name" value="ATP-BINDING CASSETTE SUB-FAMILY C"/>
    <property type="match status" value="1"/>
</dbReference>
<dbReference type="CDD" id="cd18597">
    <property type="entry name" value="ABC_6TM_YOR1_D1_like"/>
    <property type="match status" value="1"/>
</dbReference>
<feature type="domain" description="ABC transporter" evidence="12">
    <location>
        <begin position="1188"/>
        <end position="1435"/>
    </location>
</feature>
<dbReference type="PROSITE" id="PS00211">
    <property type="entry name" value="ABC_TRANSPORTER_1"/>
    <property type="match status" value="2"/>
</dbReference>
<dbReference type="HOGENOM" id="CLU_000604_27_1_1"/>
<accession>J4GNH8</accession>
<dbReference type="Pfam" id="PF00664">
    <property type="entry name" value="ABC_membrane"/>
    <property type="match status" value="2"/>
</dbReference>
<dbReference type="InterPro" id="IPR050173">
    <property type="entry name" value="ABC_transporter_C-like"/>
</dbReference>
<evidence type="ECO:0000256" key="3">
    <source>
        <dbReference type="ARBA" id="ARBA00022448"/>
    </source>
</evidence>
<dbReference type="RefSeq" id="XP_012180698.1">
    <property type="nucleotide sequence ID" value="XM_012325308.1"/>
</dbReference>
<dbReference type="CDD" id="cd03250">
    <property type="entry name" value="ABCC_MRP_domain1"/>
    <property type="match status" value="1"/>
</dbReference>
<feature type="transmembrane region" description="Helical" evidence="11">
    <location>
        <begin position="981"/>
        <end position="1000"/>
    </location>
</feature>
<keyword evidence="15" id="KW-1185">Reference proteome</keyword>
<dbReference type="FunFam" id="3.40.50.300:FF:000997">
    <property type="entry name" value="Multidrug resistance-associated protein 1"/>
    <property type="match status" value="1"/>
</dbReference>
<dbReference type="InParanoid" id="J4GNH8"/>
<dbReference type="PROSITE" id="PS50929">
    <property type="entry name" value="ABC_TM1F"/>
    <property type="match status" value="2"/>
</dbReference>
<evidence type="ECO:0008006" key="16">
    <source>
        <dbReference type="Google" id="ProtNLM"/>
    </source>
</evidence>
<dbReference type="GO" id="GO:0016887">
    <property type="term" value="F:ATP hydrolysis activity"/>
    <property type="evidence" value="ECO:0007669"/>
    <property type="project" value="InterPro"/>
</dbReference>
<keyword evidence="7 11" id="KW-1133">Transmembrane helix</keyword>
<feature type="transmembrane region" description="Helical" evidence="11">
    <location>
        <begin position="1006"/>
        <end position="1025"/>
    </location>
</feature>
<organism evidence="14 15">
    <name type="scientific">Fibroporia radiculosa</name>
    <dbReference type="NCBI Taxonomy" id="599839"/>
    <lineage>
        <taxon>Eukaryota</taxon>
        <taxon>Fungi</taxon>
        <taxon>Dikarya</taxon>
        <taxon>Basidiomycota</taxon>
        <taxon>Agaricomycotina</taxon>
        <taxon>Agaricomycetes</taxon>
        <taxon>Polyporales</taxon>
        <taxon>Fibroporiaceae</taxon>
        <taxon>Fibroporia</taxon>
    </lineage>
</organism>
<dbReference type="GO" id="GO:0016020">
    <property type="term" value="C:membrane"/>
    <property type="evidence" value="ECO:0007669"/>
    <property type="project" value="UniProtKB-SubCell"/>
</dbReference>
<evidence type="ECO:0000256" key="2">
    <source>
        <dbReference type="ARBA" id="ARBA00009726"/>
    </source>
</evidence>
<feature type="domain" description="ABC transporter" evidence="12">
    <location>
        <begin position="567"/>
        <end position="790"/>
    </location>
</feature>
<dbReference type="Pfam" id="PF00005">
    <property type="entry name" value="ABC_tran"/>
    <property type="match status" value="2"/>
</dbReference>
<dbReference type="SMART" id="SM00382">
    <property type="entry name" value="AAA"/>
    <property type="match status" value="2"/>
</dbReference>
<keyword evidence="6" id="KW-0067">ATP-binding</keyword>
<dbReference type="EMBL" id="HE797031">
    <property type="protein sequence ID" value="CCM01415.1"/>
    <property type="molecule type" value="Genomic_DNA"/>
</dbReference>
<dbReference type="InterPro" id="IPR027417">
    <property type="entry name" value="P-loop_NTPase"/>
</dbReference>
<dbReference type="FunFam" id="1.20.1560.10:FF:000010">
    <property type="entry name" value="Multidrug resistance-associated ABC transporter"/>
    <property type="match status" value="1"/>
</dbReference>
<gene>
    <name evidence="14" type="ORF">FIBRA_03466</name>
</gene>
<keyword evidence="4 11" id="KW-0812">Transmembrane</keyword>
<evidence type="ECO:0000256" key="4">
    <source>
        <dbReference type="ARBA" id="ARBA00022692"/>
    </source>
</evidence>
<evidence type="ECO:0000256" key="10">
    <source>
        <dbReference type="SAM" id="MobiDB-lite"/>
    </source>
</evidence>
<dbReference type="Proteomes" id="UP000006352">
    <property type="component" value="Unassembled WGS sequence"/>
</dbReference>
<dbReference type="GO" id="GO:0005524">
    <property type="term" value="F:ATP binding"/>
    <property type="evidence" value="ECO:0007669"/>
    <property type="project" value="UniProtKB-KW"/>
</dbReference>
<dbReference type="InterPro" id="IPR011527">
    <property type="entry name" value="ABC1_TM_dom"/>
</dbReference>